<accession>A0A9P6J8L5</accession>
<dbReference type="OrthoDB" id="2404306at2759"/>
<evidence type="ECO:0000313" key="2">
    <source>
        <dbReference type="Proteomes" id="UP000738359"/>
    </source>
</evidence>
<organism evidence="1 2">
    <name type="scientific">Mortierella alpina</name>
    <name type="common">Oleaginous fungus</name>
    <name type="synonym">Mortierella renispora</name>
    <dbReference type="NCBI Taxonomy" id="64518"/>
    <lineage>
        <taxon>Eukaryota</taxon>
        <taxon>Fungi</taxon>
        <taxon>Fungi incertae sedis</taxon>
        <taxon>Mucoromycota</taxon>
        <taxon>Mortierellomycotina</taxon>
        <taxon>Mortierellomycetes</taxon>
        <taxon>Mortierellales</taxon>
        <taxon>Mortierellaceae</taxon>
        <taxon>Mortierella</taxon>
    </lineage>
</organism>
<dbReference type="InterPro" id="IPR032675">
    <property type="entry name" value="LRR_dom_sf"/>
</dbReference>
<sequence length="578" mass="64828">MAAEVFAVPELAAMLTSKALNRIFNPYFWKNTSVLNDTEREQWEIYRRASRSGFLHKHRHHIETLRLEIFAAEYLHALLDGTSSDDVTTAPSALAQTPIGTSPHPGFSSLKSVSIAVGAVLYSQLSKKDAVIPDSALNRLLESAPNITCLTLYPEVLESTKFMTILETGLHHLQTLILTPAPELWARSFALSSPLLSALPVLFAKPNLTTLELDFPLIREDSPALVTKAMKDLAGSPKSKSAITSIVFPGAKDLFTMAFVKPLLESCLPQLQILNVPSVGVQELAQLTDIVQDHCPNVRELNLARLYIARDPPAMKEQIVHLIMSCEDLRVFHGPPFDREGYLWAITQALLHHANTLESVTLAEKMGSSDFASLISSMRALRTLIVFRGGRTEVEGAISMPWACRHLRKLEWTIEEAGLDLDPEFNPGLPSERLGGEDLGNVAMRKLFKNIGELTELEDLCLKHCCTSRWKFEKDWTLGGGLGFLGGLVNLRKLRLDYGLDHIGQAEVEFMYKHWPNLQEVVFEMVETQVDQYRLPWEWLKSCRPDLKYTFETYPESYPSSDPDDPSDNFLYCGLEGY</sequence>
<keyword evidence="2" id="KW-1185">Reference proteome</keyword>
<comment type="caution">
    <text evidence="1">The sequence shown here is derived from an EMBL/GenBank/DDBJ whole genome shotgun (WGS) entry which is preliminary data.</text>
</comment>
<dbReference type="EMBL" id="JAAAHY010000321">
    <property type="protein sequence ID" value="KAF9964802.1"/>
    <property type="molecule type" value="Genomic_DNA"/>
</dbReference>
<gene>
    <name evidence="1" type="ORF">BGZ70_005911</name>
</gene>
<dbReference type="SUPFAM" id="SSF52047">
    <property type="entry name" value="RNI-like"/>
    <property type="match status" value="1"/>
</dbReference>
<dbReference type="Gene3D" id="3.80.10.10">
    <property type="entry name" value="Ribonuclease Inhibitor"/>
    <property type="match status" value="1"/>
</dbReference>
<name>A0A9P6J8L5_MORAP</name>
<dbReference type="AlphaFoldDB" id="A0A9P6J8L5"/>
<dbReference type="Proteomes" id="UP000738359">
    <property type="component" value="Unassembled WGS sequence"/>
</dbReference>
<proteinExistence type="predicted"/>
<reference evidence="1" key="1">
    <citation type="journal article" date="2020" name="Fungal Divers.">
        <title>Resolving the Mortierellaceae phylogeny through synthesis of multi-gene phylogenetics and phylogenomics.</title>
        <authorList>
            <person name="Vandepol N."/>
            <person name="Liber J."/>
            <person name="Desiro A."/>
            <person name="Na H."/>
            <person name="Kennedy M."/>
            <person name="Barry K."/>
            <person name="Grigoriev I.V."/>
            <person name="Miller A.N."/>
            <person name="O'Donnell K."/>
            <person name="Stajich J.E."/>
            <person name="Bonito G."/>
        </authorList>
    </citation>
    <scope>NUCLEOTIDE SEQUENCE</scope>
    <source>
        <strain evidence="1">CK1249</strain>
    </source>
</reference>
<protein>
    <submittedName>
        <fullName evidence="1">Uncharacterized protein</fullName>
    </submittedName>
</protein>
<evidence type="ECO:0000313" key="1">
    <source>
        <dbReference type="EMBL" id="KAF9964802.1"/>
    </source>
</evidence>